<sequence>MKTMCSHEQDVLAAQRNDAWTEELREHLAECGDCAETLMVAGFLQEAAATAEAPVQEPGLVWWKMQLRARRDDAARAARPVVVAERAAMAVVGLGLLGGIAWMSAEAAVAAIGLVVLSAMAGSVVWFAWSRH</sequence>
<dbReference type="Proteomes" id="UP000593892">
    <property type="component" value="Chromosome"/>
</dbReference>
<proteinExistence type="predicted"/>
<name>A0A7S7NKI7_PALFE</name>
<evidence type="ECO:0000256" key="1">
    <source>
        <dbReference type="SAM" id="Phobius"/>
    </source>
</evidence>
<keyword evidence="1" id="KW-0812">Transmembrane</keyword>
<reference evidence="2 3" key="1">
    <citation type="submission" date="2020-10" db="EMBL/GenBank/DDBJ databases">
        <title>Complete genome sequence of Paludibaculum fermentans P105T, a facultatively anaerobic acidobacterium capable of dissimilatory Fe(III) reduction.</title>
        <authorList>
            <person name="Dedysh S.N."/>
            <person name="Beletsky A.V."/>
            <person name="Kulichevskaya I.S."/>
            <person name="Mardanov A.V."/>
            <person name="Ravin N.V."/>
        </authorList>
    </citation>
    <scope>NUCLEOTIDE SEQUENCE [LARGE SCALE GENOMIC DNA]</scope>
    <source>
        <strain evidence="2 3">P105</strain>
    </source>
</reference>
<feature type="transmembrane region" description="Helical" evidence="1">
    <location>
        <begin position="81"/>
        <end position="102"/>
    </location>
</feature>
<protein>
    <recommendedName>
        <fullName evidence="4">Zinc-finger domain-containing protein</fullName>
    </recommendedName>
</protein>
<evidence type="ECO:0008006" key="4">
    <source>
        <dbReference type="Google" id="ProtNLM"/>
    </source>
</evidence>
<dbReference type="EMBL" id="CP063849">
    <property type="protein sequence ID" value="QOY85325.1"/>
    <property type="molecule type" value="Genomic_DNA"/>
</dbReference>
<evidence type="ECO:0000313" key="3">
    <source>
        <dbReference type="Proteomes" id="UP000593892"/>
    </source>
</evidence>
<keyword evidence="1" id="KW-0472">Membrane</keyword>
<dbReference type="RefSeq" id="WP_194446995.1">
    <property type="nucleotide sequence ID" value="NZ_CP063849.1"/>
</dbReference>
<feature type="transmembrane region" description="Helical" evidence="1">
    <location>
        <begin position="108"/>
        <end position="129"/>
    </location>
</feature>
<evidence type="ECO:0000313" key="2">
    <source>
        <dbReference type="EMBL" id="QOY85325.1"/>
    </source>
</evidence>
<dbReference type="AlphaFoldDB" id="A0A7S7NKI7"/>
<keyword evidence="3" id="KW-1185">Reference proteome</keyword>
<dbReference type="KEGG" id="pfer:IRI77_21080"/>
<gene>
    <name evidence="2" type="ORF">IRI77_21080</name>
</gene>
<accession>A0A7S7NKI7</accession>
<organism evidence="2 3">
    <name type="scientific">Paludibaculum fermentans</name>
    <dbReference type="NCBI Taxonomy" id="1473598"/>
    <lineage>
        <taxon>Bacteria</taxon>
        <taxon>Pseudomonadati</taxon>
        <taxon>Acidobacteriota</taxon>
        <taxon>Terriglobia</taxon>
        <taxon>Bryobacterales</taxon>
        <taxon>Bryobacteraceae</taxon>
        <taxon>Paludibaculum</taxon>
    </lineage>
</organism>
<keyword evidence="1" id="KW-1133">Transmembrane helix</keyword>